<dbReference type="PRINTS" id="PR01537">
    <property type="entry name" value="INTRLKN1R1F"/>
</dbReference>
<dbReference type="AlphaFoldDB" id="A0A9Q1CGF5"/>
<evidence type="ECO:0000259" key="13">
    <source>
        <dbReference type="PROSITE" id="PS50104"/>
    </source>
</evidence>
<dbReference type="Gene3D" id="3.80.10.10">
    <property type="entry name" value="Ribonuclease Inhibitor"/>
    <property type="match status" value="5"/>
</dbReference>
<keyword evidence="10" id="KW-0325">Glycoprotein</keyword>
<dbReference type="Gene3D" id="3.40.50.10140">
    <property type="entry name" value="Toll/interleukin-1 receptor homology (TIR) domain"/>
    <property type="match status" value="1"/>
</dbReference>
<dbReference type="PANTHER" id="PTHR24365">
    <property type="entry name" value="TOLL-LIKE RECEPTOR"/>
    <property type="match status" value="1"/>
</dbReference>
<keyword evidence="8 11" id="KW-0472">Membrane</keyword>
<evidence type="ECO:0000256" key="6">
    <source>
        <dbReference type="ARBA" id="ARBA00022737"/>
    </source>
</evidence>
<feature type="transmembrane region" description="Helical" evidence="11">
    <location>
        <begin position="844"/>
        <end position="863"/>
    </location>
</feature>
<protein>
    <submittedName>
        <fullName evidence="14">Toll-like receptor Tollo</fullName>
    </submittedName>
</protein>
<evidence type="ECO:0000256" key="5">
    <source>
        <dbReference type="ARBA" id="ARBA00022729"/>
    </source>
</evidence>
<evidence type="ECO:0000313" key="15">
    <source>
        <dbReference type="Proteomes" id="UP001152320"/>
    </source>
</evidence>
<comment type="similarity">
    <text evidence="2">Belongs to the Toll-like receptor family.</text>
</comment>
<dbReference type="FunFam" id="3.40.50.10140:FF:000026">
    <property type="entry name" value="Toll-like receptor 2"/>
    <property type="match status" value="1"/>
</dbReference>
<dbReference type="Pfam" id="PF01582">
    <property type="entry name" value="TIR"/>
    <property type="match status" value="1"/>
</dbReference>
<gene>
    <name evidence="14" type="ORF">HOLleu_07743</name>
</gene>
<keyword evidence="5 12" id="KW-0732">Signal</keyword>
<evidence type="ECO:0000256" key="2">
    <source>
        <dbReference type="ARBA" id="ARBA00009634"/>
    </source>
</evidence>
<dbReference type="PROSITE" id="PS51450">
    <property type="entry name" value="LRR"/>
    <property type="match status" value="2"/>
</dbReference>
<evidence type="ECO:0000256" key="7">
    <source>
        <dbReference type="ARBA" id="ARBA00022989"/>
    </source>
</evidence>
<dbReference type="GO" id="GO:0005886">
    <property type="term" value="C:plasma membrane"/>
    <property type="evidence" value="ECO:0007669"/>
    <property type="project" value="TreeGrafter"/>
</dbReference>
<dbReference type="SMART" id="SM00255">
    <property type="entry name" value="TIR"/>
    <property type="match status" value="1"/>
</dbReference>
<sequence>MASTAALVIFFLATCTNFANGINITTCLQLWNCQWRERSDPYSNSQGDCVFWDPRDVFFRQSLPPPSGPLDITARCSSRTVRSPWLYLPTPPTTLTCLGLICNSASALLKKLSLYDCDEIELHDRDLNVFPSLEELIILYGSSVKYISPTAFCQMENLQVIDFFQDADGTGIYSYPEALTGNSCVQDNSSIIHNSTLRTNFLPSMEKISLSNFQFNRTISKHAFHKLKHLRNLEFNYAVFSRDEDFQSFKLLTELEFLQLSINLLDFLDVEFFLSNVLPSLSNLKTLWVTSTNLTSLVPSFFPSNLVVEHLKFSYNQLILIESGTFKHLQRLSSLDLAANPELGLNISQEFLKGTYNLESLNVASCSFTSFHHIDFSDTIHLKHFRADRNLVSEIPDLFRNLNGRETVLRDIELIDLSRNNIRKLKTFTFSNLPRLVEIDLSSNQIFLVESKAFYNLEKILSINLRDNILVKVFKDSLFNIPSLELLDLSQNFLTSFPKFPCHVNWQLGPESLPVKRFLTDIRGNNLQCDCKMHKLFFRSFIPNEDCPLEPFDESRTWPGKYELVNQKFHRDELRCSSIVNHLISDVLEDPDSFFEVLNNVGGFRCPLICECFLHCETKMNITFCNNKNLTDIPSYLDERTNYLFLQENKITNITRLSLGNLRNLVLLNLRDNQVNFVENGFLQTLPVLQDIDLSGNRLEEVQKGTFKATSNSLKNLDLSGNVIARLHPKSFASLSDLKSLDISQNEIGVIPQGLLDNFTSISTFFVSENPLNCSCDLLYLSNWYKGAIFETNRTKLTTDVKDIDCTPFRNDSVLYDWIQEQEQICNPIPTRVRIQGNGATVKVLTSVVIVMAIVCVAALLIFKYQLEIRVIIYAKTGFRCFRPTKDDEEKEYDAFVSFSNHDDRFVLNELLPRLEGRQSASWKLCVHHRDFAVGESIATNIVNAIDRSKRVIIILSNEFLESDWCSYEFRTAHSQALRERARKIILIMMNDVNIDKLDKELKAYISTNTYLKADDSLFWSKLEYALPEPRKCFNQNEGEIPI</sequence>
<feature type="domain" description="TIR" evidence="13">
    <location>
        <begin position="891"/>
        <end position="1027"/>
    </location>
</feature>
<evidence type="ECO:0000256" key="12">
    <source>
        <dbReference type="SAM" id="SignalP"/>
    </source>
</evidence>
<dbReference type="EMBL" id="JAIZAY010000003">
    <property type="protein sequence ID" value="KAJ8044867.1"/>
    <property type="molecule type" value="Genomic_DNA"/>
</dbReference>
<evidence type="ECO:0000313" key="14">
    <source>
        <dbReference type="EMBL" id="KAJ8044867.1"/>
    </source>
</evidence>
<evidence type="ECO:0000256" key="4">
    <source>
        <dbReference type="ARBA" id="ARBA00022692"/>
    </source>
</evidence>
<evidence type="ECO:0000256" key="8">
    <source>
        <dbReference type="ARBA" id="ARBA00023136"/>
    </source>
</evidence>
<comment type="caution">
    <text evidence="14">The sequence shown here is derived from an EMBL/GenBank/DDBJ whole genome shotgun (WGS) entry which is preliminary data.</text>
</comment>
<evidence type="ECO:0000256" key="11">
    <source>
        <dbReference type="SAM" id="Phobius"/>
    </source>
</evidence>
<proteinExistence type="inferred from homology"/>
<dbReference type="InterPro" id="IPR032675">
    <property type="entry name" value="LRR_dom_sf"/>
</dbReference>
<dbReference type="SUPFAM" id="SSF52200">
    <property type="entry name" value="Toll/Interleukin receptor TIR domain"/>
    <property type="match status" value="1"/>
</dbReference>
<evidence type="ECO:0000256" key="3">
    <source>
        <dbReference type="ARBA" id="ARBA00022614"/>
    </source>
</evidence>
<keyword evidence="9 14" id="KW-0675">Receptor</keyword>
<keyword evidence="7 11" id="KW-1133">Transmembrane helix</keyword>
<accession>A0A9Q1CGF5</accession>
<comment type="subcellular location">
    <subcellularLocation>
        <location evidence="1">Membrane</location>
        <topology evidence="1">Single-pass membrane protein</topology>
    </subcellularLocation>
</comment>
<dbReference type="SUPFAM" id="SSF52058">
    <property type="entry name" value="L domain-like"/>
    <property type="match status" value="2"/>
</dbReference>
<keyword evidence="15" id="KW-1185">Reference proteome</keyword>
<keyword evidence="4 11" id="KW-0812">Transmembrane</keyword>
<keyword evidence="6" id="KW-0677">Repeat</keyword>
<dbReference type="InterPro" id="IPR000157">
    <property type="entry name" value="TIR_dom"/>
</dbReference>
<dbReference type="InterPro" id="IPR035897">
    <property type="entry name" value="Toll_tir_struct_dom_sf"/>
</dbReference>
<dbReference type="GO" id="GO:0038023">
    <property type="term" value="F:signaling receptor activity"/>
    <property type="evidence" value="ECO:0007669"/>
    <property type="project" value="TreeGrafter"/>
</dbReference>
<organism evidence="14 15">
    <name type="scientific">Holothuria leucospilota</name>
    <name type="common">Black long sea cucumber</name>
    <name type="synonym">Mertensiothuria leucospilota</name>
    <dbReference type="NCBI Taxonomy" id="206669"/>
    <lineage>
        <taxon>Eukaryota</taxon>
        <taxon>Metazoa</taxon>
        <taxon>Echinodermata</taxon>
        <taxon>Eleutherozoa</taxon>
        <taxon>Echinozoa</taxon>
        <taxon>Holothuroidea</taxon>
        <taxon>Aspidochirotacea</taxon>
        <taxon>Aspidochirotida</taxon>
        <taxon>Holothuriidae</taxon>
        <taxon>Holothuria</taxon>
    </lineage>
</organism>
<dbReference type="InterPro" id="IPR001611">
    <property type="entry name" value="Leu-rich_rpt"/>
</dbReference>
<dbReference type="GO" id="GO:0007165">
    <property type="term" value="P:signal transduction"/>
    <property type="evidence" value="ECO:0007669"/>
    <property type="project" value="InterPro"/>
</dbReference>
<reference evidence="14" key="1">
    <citation type="submission" date="2021-10" db="EMBL/GenBank/DDBJ databases">
        <title>Tropical sea cucumber genome reveals ecological adaptation and Cuvierian tubules defense mechanism.</title>
        <authorList>
            <person name="Chen T."/>
        </authorList>
    </citation>
    <scope>NUCLEOTIDE SEQUENCE</scope>
    <source>
        <strain evidence="14">Nanhai2018</strain>
        <tissue evidence="14">Muscle</tissue>
    </source>
</reference>
<evidence type="ECO:0000256" key="9">
    <source>
        <dbReference type="ARBA" id="ARBA00023170"/>
    </source>
</evidence>
<dbReference type="Pfam" id="PF13855">
    <property type="entry name" value="LRR_8"/>
    <property type="match status" value="4"/>
</dbReference>
<dbReference type="OrthoDB" id="6429344at2759"/>
<name>A0A9Q1CGF5_HOLLE</name>
<feature type="signal peptide" evidence="12">
    <location>
        <begin position="1"/>
        <end position="21"/>
    </location>
</feature>
<dbReference type="PROSITE" id="PS50104">
    <property type="entry name" value="TIR"/>
    <property type="match status" value="1"/>
</dbReference>
<dbReference type="FunFam" id="3.80.10.10:FF:000770">
    <property type="entry name" value="Uncharacterized protein"/>
    <property type="match status" value="1"/>
</dbReference>
<dbReference type="SMART" id="SM00369">
    <property type="entry name" value="LRR_TYP"/>
    <property type="match status" value="9"/>
</dbReference>
<evidence type="ECO:0000256" key="10">
    <source>
        <dbReference type="ARBA" id="ARBA00023180"/>
    </source>
</evidence>
<dbReference type="Proteomes" id="UP001152320">
    <property type="component" value="Chromosome 3"/>
</dbReference>
<dbReference type="PANTHER" id="PTHR24365:SF541">
    <property type="entry name" value="PROTEIN TOLL-RELATED"/>
    <property type="match status" value="1"/>
</dbReference>
<feature type="chain" id="PRO_5040246505" evidence="12">
    <location>
        <begin position="22"/>
        <end position="1043"/>
    </location>
</feature>
<keyword evidence="3" id="KW-0433">Leucine-rich repeat</keyword>
<evidence type="ECO:0000256" key="1">
    <source>
        <dbReference type="ARBA" id="ARBA00004167"/>
    </source>
</evidence>
<dbReference type="InterPro" id="IPR003591">
    <property type="entry name" value="Leu-rich_rpt_typical-subtyp"/>
</dbReference>